<keyword evidence="7" id="KW-0418">Kinase</keyword>
<evidence type="ECO:0000256" key="5">
    <source>
        <dbReference type="ARBA" id="ARBA00022679"/>
    </source>
</evidence>
<dbReference type="InterPro" id="IPR003660">
    <property type="entry name" value="HAMP_dom"/>
</dbReference>
<keyword evidence="14" id="KW-1185">Reference proteome</keyword>
<dbReference type="InterPro" id="IPR003594">
    <property type="entry name" value="HATPase_dom"/>
</dbReference>
<organism evidence="13 14">
    <name type="scientific">Sphingomonas gellani</name>
    <dbReference type="NCBI Taxonomy" id="1166340"/>
    <lineage>
        <taxon>Bacteria</taxon>
        <taxon>Pseudomonadati</taxon>
        <taxon>Pseudomonadota</taxon>
        <taxon>Alphaproteobacteria</taxon>
        <taxon>Sphingomonadales</taxon>
        <taxon>Sphingomonadaceae</taxon>
        <taxon>Sphingomonas</taxon>
    </lineage>
</organism>
<dbReference type="SUPFAM" id="SSF158472">
    <property type="entry name" value="HAMP domain-like"/>
    <property type="match status" value="1"/>
</dbReference>
<dbReference type="EMBL" id="FOCF01000002">
    <property type="protein sequence ID" value="SEM77169.1"/>
    <property type="molecule type" value="Genomic_DNA"/>
</dbReference>
<dbReference type="Gene3D" id="3.30.565.10">
    <property type="entry name" value="Histidine kinase-like ATPase, C-terminal domain"/>
    <property type="match status" value="1"/>
</dbReference>
<dbReference type="GO" id="GO:0004673">
    <property type="term" value="F:protein histidine kinase activity"/>
    <property type="evidence" value="ECO:0007669"/>
    <property type="project" value="UniProtKB-EC"/>
</dbReference>
<evidence type="ECO:0000313" key="14">
    <source>
        <dbReference type="Proteomes" id="UP000199206"/>
    </source>
</evidence>
<name>A0A1H8B4A2_9SPHN</name>
<evidence type="ECO:0000256" key="2">
    <source>
        <dbReference type="ARBA" id="ARBA00004370"/>
    </source>
</evidence>
<dbReference type="Gene3D" id="6.10.340.10">
    <property type="match status" value="1"/>
</dbReference>
<dbReference type="STRING" id="1166340.SAMN05192583_1176"/>
<evidence type="ECO:0000256" key="10">
    <source>
        <dbReference type="SAM" id="Phobius"/>
    </source>
</evidence>
<evidence type="ECO:0000256" key="4">
    <source>
        <dbReference type="ARBA" id="ARBA00022553"/>
    </source>
</evidence>
<keyword evidence="10" id="KW-0812">Transmembrane</keyword>
<dbReference type="GO" id="GO:0016020">
    <property type="term" value="C:membrane"/>
    <property type="evidence" value="ECO:0007669"/>
    <property type="project" value="UniProtKB-SubCell"/>
</dbReference>
<dbReference type="PROSITE" id="PS50885">
    <property type="entry name" value="HAMP"/>
    <property type="match status" value="1"/>
</dbReference>
<dbReference type="SMART" id="SM00387">
    <property type="entry name" value="HATPase_c"/>
    <property type="match status" value="1"/>
</dbReference>
<dbReference type="GO" id="GO:0005524">
    <property type="term" value="F:ATP binding"/>
    <property type="evidence" value="ECO:0007669"/>
    <property type="project" value="UniProtKB-KW"/>
</dbReference>
<feature type="domain" description="Histidine kinase" evidence="11">
    <location>
        <begin position="483"/>
        <end position="590"/>
    </location>
</feature>
<dbReference type="PANTHER" id="PTHR44936:SF9">
    <property type="entry name" value="SENSOR PROTEIN CREC"/>
    <property type="match status" value="1"/>
</dbReference>
<dbReference type="PROSITE" id="PS50109">
    <property type="entry name" value="HIS_KIN"/>
    <property type="match status" value="1"/>
</dbReference>
<reference evidence="14" key="1">
    <citation type="submission" date="2016-10" db="EMBL/GenBank/DDBJ databases">
        <authorList>
            <person name="Varghese N."/>
            <person name="Submissions S."/>
        </authorList>
    </citation>
    <scope>NUCLEOTIDE SEQUENCE [LARGE SCALE GENOMIC DNA]</scope>
    <source>
        <strain evidence="14">S6-262</strain>
    </source>
</reference>
<keyword evidence="8" id="KW-0067">ATP-binding</keyword>
<keyword evidence="10" id="KW-1133">Transmembrane helix</keyword>
<evidence type="ECO:0000256" key="3">
    <source>
        <dbReference type="ARBA" id="ARBA00012438"/>
    </source>
</evidence>
<evidence type="ECO:0000259" key="11">
    <source>
        <dbReference type="PROSITE" id="PS50109"/>
    </source>
</evidence>
<dbReference type="Proteomes" id="UP000199206">
    <property type="component" value="Unassembled WGS sequence"/>
</dbReference>
<dbReference type="Pfam" id="PF02518">
    <property type="entry name" value="HATPase_c"/>
    <property type="match status" value="1"/>
</dbReference>
<dbReference type="InterPro" id="IPR036890">
    <property type="entry name" value="HATPase_C_sf"/>
</dbReference>
<sequence>MPGRAAFVRRLRRRLFRPASLGVKLAMILAAAGAVGAIGVTLILAAVVTPSLHALQRAETQADLDRARGAIVDQGLAVERITHNLADGPAIAGSGTVPDDAAGTARLAADGGVLGVTWREEATSITRSARRAAFRSALAGLDLPRVLHGHRSGHVFMRLDGALVAIGVATVRDGEPGAAFVAAARPVAASDLSRILRRPVMLDLPGGTASADPRRATVPIIGPDRHVVAVIGIDVRSDVTVLGRRMLLLAIGGSILLILVLLAVLRRAIAHMVLRPLARMDRHMRLVRDHGTLMMLEDDRRRDEIGALVRSHNAMLAQLGALREQVAVQGFALGRSENAVAVIHNVRNALSPISTILSQGVARAAPVDRPALDRALAELASGDIPVARRHKLVAFVAAAIEAEERARHANRTELQTGREAMAQALAIIGLQQQHALERPALQSCDVAEVIARNATIARYSQIASIGFAFPAAPSPVFANCLILSQVVGNLFVNAAEAIAATGRGSGTIAVTVTRSGDTVTIRIRDDGEGFDPAVAGRLFGRGYSTRDHKSGGLGLHWCANAMMSMNGALRLESEGRGRGACAVLTLPAAGALALSDAA</sequence>
<evidence type="ECO:0000256" key="9">
    <source>
        <dbReference type="ARBA" id="ARBA00023012"/>
    </source>
</evidence>
<comment type="subcellular location">
    <subcellularLocation>
        <location evidence="2">Membrane</location>
    </subcellularLocation>
</comment>
<dbReference type="SUPFAM" id="SSF55874">
    <property type="entry name" value="ATPase domain of HSP90 chaperone/DNA topoisomerase II/histidine kinase"/>
    <property type="match status" value="1"/>
</dbReference>
<dbReference type="RefSeq" id="WP_093664512.1">
    <property type="nucleotide sequence ID" value="NZ_FOCF01000002.1"/>
</dbReference>
<evidence type="ECO:0000259" key="12">
    <source>
        <dbReference type="PROSITE" id="PS50885"/>
    </source>
</evidence>
<proteinExistence type="predicted"/>
<evidence type="ECO:0000256" key="6">
    <source>
        <dbReference type="ARBA" id="ARBA00022741"/>
    </source>
</evidence>
<evidence type="ECO:0000313" key="13">
    <source>
        <dbReference type="EMBL" id="SEM77169.1"/>
    </source>
</evidence>
<evidence type="ECO:0000256" key="1">
    <source>
        <dbReference type="ARBA" id="ARBA00000085"/>
    </source>
</evidence>
<keyword evidence="5" id="KW-0808">Transferase</keyword>
<dbReference type="PANTHER" id="PTHR44936">
    <property type="entry name" value="SENSOR PROTEIN CREC"/>
    <property type="match status" value="1"/>
</dbReference>
<dbReference type="InterPro" id="IPR005467">
    <property type="entry name" value="His_kinase_dom"/>
</dbReference>
<protein>
    <recommendedName>
        <fullName evidence="3">histidine kinase</fullName>
        <ecNumber evidence="3">2.7.13.3</ecNumber>
    </recommendedName>
</protein>
<dbReference type="SMART" id="SM00304">
    <property type="entry name" value="HAMP"/>
    <property type="match status" value="1"/>
</dbReference>
<feature type="domain" description="HAMP" evidence="12">
    <location>
        <begin position="271"/>
        <end position="324"/>
    </location>
</feature>
<gene>
    <name evidence="13" type="ORF">SAMN05192583_1176</name>
</gene>
<evidence type="ECO:0000256" key="8">
    <source>
        <dbReference type="ARBA" id="ARBA00022840"/>
    </source>
</evidence>
<dbReference type="OrthoDB" id="7904633at2"/>
<dbReference type="GO" id="GO:0000160">
    <property type="term" value="P:phosphorelay signal transduction system"/>
    <property type="evidence" value="ECO:0007669"/>
    <property type="project" value="UniProtKB-KW"/>
</dbReference>
<keyword evidence="10" id="KW-0472">Membrane</keyword>
<accession>A0A1H8B4A2</accession>
<keyword evidence="9" id="KW-0902">Two-component regulatory system</keyword>
<dbReference type="EC" id="2.7.13.3" evidence="3"/>
<dbReference type="InterPro" id="IPR050980">
    <property type="entry name" value="2C_sensor_his_kinase"/>
</dbReference>
<dbReference type="AlphaFoldDB" id="A0A1H8B4A2"/>
<feature type="transmembrane region" description="Helical" evidence="10">
    <location>
        <begin position="21"/>
        <end position="48"/>
    </location>
</feature>
<keyword evidence="4" id="KW-0597">Phosphoprotein</keyword>
<comment type="catalytic activity">
    <reaction evidence="1">
        <text>ATP + protein L-histidine = ADP + protein N-phospho-L-histidine.</text>
        <dbReference type="EC" id="2.7.13.3"/>
    </reaction>
</comment>
<keyword evidence="6" id="KW-0547">Nucleotide-binding</keyword>
<evidence type="ECO:0000256" key="7">
    <source>
        <dbReference type="ARBA" id="ARBA00022777"/>
    </source>
</evidence>
<feature type="transmembrane region" description="Helical" evidence="10">
    <location>
        <begin position="246"/>
        <end position="265"/>
    </location>
</feature>